<evidence type="ECO:0000313" key="2">
    <source>
        <dbReference type="Proteomes" id="UP000256964"/>
    </source>
</evidence>
<keyword evidence="2" id="KW-1185">Reference proteome</keyword>
<dbReference type="EMBL" id="KZ857419">
    <property type="protein sequence ID" value="RDX47401.1"/>
    <property type="molecule type" value="Genomic_DNA"/>
</dbReference>
<gene>
    <name evidence="1" type="ORF">OH76DRAFT_778853</name>
</gene>
<dbReference type="Proteomes" id="UP000256964">
    <property type="component" value="Unassembled WGS sequence"/>
</dbReference>
<dbReference type="OrthoDB" id="2757546at2759"/>
<sequence>MNSGTLSHLLWTAMSGIWLRRKAKSTSLPSIRLQQRVRRRGVIPYSAAPIAEVSMLEYGDGGTLRVRRWHSSPGVDLQFRASAWDWVRGASELSPTHQLQFCRVLADGATAATATQGIDGNLGLGVPGWRTPWSLAGKKDRATFFDVLNYGPGSVPKPMCATLRLLPPNEYELSRANPRVQSFLYYGIGAPCGFLGIFEKIVIPEYTPRLYIFPDVERQHTFRWWTMQLLSITLLEPMVNCPNYASTDPLKWFPKRITLGDMSETGSPLGIRTLFDSGATCSVLPRAVRQAIWTEWFSNDAQSYPWNEPFLRHNRDFSTHDVLFEFQDSAGRVETLRCSAQEFLSSPWVPLDGSPGTLACFAEPAHDDDEGPYILGANFFWTSIVRLDATHRGDRPVPGQAAPYMQFAPQRILSDGYKLAGPWELEIHADLPPNMQAVLRDQPELQA</sequence>
<organism evidence="1 2">
    <name type="scientific">Lentinus brumalis</name>
    <dbReference type="NCBI Taxonomy" id="2498619"/>
    <lineage>
        <taxon>Eukaryota</taxon>
        <taxon>Fungi</taxon>
        <taxon>Dikarya</taxon>
        <taxon>Basidiomycota</taxon>
        <taxon>Agaricomycotina</taxon>
        <taxon>Agaricomycetes</taxon>
        <taxon>Polyporales</taxon>
        <taxon>Polyporaceae</taxon>
        <taxon>Lentinus</taxon>
    </lineage>
</organism>
<dbReference type="Gene3D" id="2.40.70.10">
    <property type="entry name" value="Acid Proteases"/>
    <property type="match status" value="1"/>
</dbReference>
<name>A0A371D4H0_9APHY</name>
<protein>
    <submittedName>
        <fullName evidence="1">Uncharacterized protein</fullName>
    </submittedName>
</protein>
<dbReference type="AlphaFoldDB" id="A0A371D4H0"/>
<proteinExistence type="predicted"/>
<reference evidence="1 2" key="1">
    <citation type="journal article" date="2018" name="Biotechnol. Biofuels">
        <title>Integrative visual omics of the white-rot fungus Polyporus brumalis exposes the biotechnological potential of its oxidative enzymes for delignifying raw plant biomass.</title>
        <authorList>
            <person name="Miyauchi S."/>
            <person name="Rancon A."/>
            <person name="Drula E."/>
            <person name="Hage H."/>
            <person name="Chaduli D."/>
            <person name="Favel A."/>
            <person name="Grisel S."/>
            <person name="Henrissat B."/>
            <person name="Herpoel-Gimbert I."/>
            <person name="Ruiz-Duenas F.J."/>
            <person name="Chevret D."/>
            <person name="Hainaut M."/>
            <person name="Lin J."/>
            <person name="Wang M."/>
            <person name="Pangilinan J."/>
            <person name="Lipzen A."/>
            <person name="Lesage-Meessen L."/>
            <person name="Navarro D."/>
            <person name="Riley R."/>
            <person name="Grigoriev I.V."/>
            <person name="Zhou S."/>
            <person name="Raouche S."/>
            <person name="Rosso M.N."/>
        </authorList>
    </citation>
    <scope>NUCLEOTIDE SEQUENCE [LARGE SCALE GENOMIC DNA]</scope>
    <source>
        <strain evidence="1 2">BRFM 1820</strain>
    </source>
</reference>
<dbReference type="InterPro" id="IPR021109">
    <property type="entry name" value="Peptidase_aspartic_dom_sf"/>
</dbReference>
<evidence type="ECO:0000313" key="1">
    <source>
        <dbReference type="EMBL" id="RDX47401.1"/>
    </source>
</evidence>
<accession>A0A371D4H0</accession>
<dbReference type="SUPFAM" id="SSF50630">
    <property type="entry name" value="Acid proteases"/>
    <property type="match status" value="1"/>
</dbReference>